<sequence length="170" mass="18538">MAAAPSQSLVAQLLDGGLIATASPASAMRFAPGERLFEYIGFTGCAVQFDQGPDKGAGLAIEIDGPFDAPRLRRGRNTRPPRCAQCRRPLVDWQEQIDQTINGELPILNCTSCGADAPGWSWGWGRQGGAGRLFVNLEPVFPGEGRPLPAFFTLLEQIELGPWRYFYVQD</sequence>
<keyword evidence="2" id="KW-1185">Reference proteome</keyword>
<proteinExistence type="predicted"/>
<protein>
    <submittedName>
        <fullName evidence="1">Uncharacterized protein</fullName>
    </submittedName>
</protein>
<dbReference type="AlphaFoldDB" id="A0A9X1B5R9"/>
<organism evidence="1 2">
    <name type="scientific">Lamprobacter modestohalophilus</name>
    <dbReference type="NCBI Taxonomy" id="1064514"/>
    <lineage>
        <taxon>Bacteria</taxon>
        <taxon>Pseudomonadati</taxon>
        <taxon>Pseudomonadota</taxon>
        <taxon>Gammaproteobacteria</taxon>
        <taxon>Chromatiales</taxon>
        <taxon>Chromatiaceae</taxon>
        <taxon>Lamprobacter</taxon>
    </lineage>
</organism>
<reference evidence="1 2" key="1">
    <citation type="journal article" date="2020" name="Microorganisms">
        <title>Osmotic Adaptation and Compatible Solute Biosynthesis of Phototrophic Bacteria as Revealed from Genome Analyses.</title>
        <authorList>
            <person name="Imhoff J.F."/>
            <person name="Rahn T."/>
            <person name="Kunzel S."/>
            <person name="Keller A."/>
            <person name="Neulinger S.C."/>
        </authorList>
    </citation>
    <scope>NUCLEOTIDE SEQUENCE [LARGE SCALE GENOMIC DNA]</scope>
    <source>
        <strain evidence="1 2">DSM 25653</strain>
    </source>
</reference>
<dbReference type="EMBL" id="NRRY01000039">
    <property type="protein sequence ID" value="MBK1620429.1"/>
    <property type="molecule type" value="Genomic_DNA"/>
</dbReference>
<evidence type="ECO:0000313" key="1">
    <source>
        <dbReference type="EMBL" id="MBK1620429.1"/>
    </source>
</evidence>
<comment type="caution">
    <text evidence="1">The sequence shown here is derived from an EMBL/GenBank/DDBJ whole genome shotgun (WGS) entry which is preliminary data.</text>
</comment>
<name>A0A9X1B5R9_9GAMM</name>
<gene>
    <name evidence="1" type="ORF">CKO42_18700</name>
</gene>
<dbReference type="Proteomes" id="UP001138768">
    <property type="component" value="Unassembled WGS sequence"/>
</dbReference>
<accession>A0A9X1B5R9</accession>
<evidence type="ECO:0000313" key="2">
    <source>
        <dbReference type="Proteomes" id="UP001138768"/>
    </source>
</evidence>